<feature type="non-terminal residue" evidence="2">
    <location>
        <position position="1"/>
    </location>
</feature>
<feature type="region of interest" description="Disordered" evidence="1">
    <location>
        <begin position="141"/>
        <end position="164"/>
    </location>
</feature>
<dbReference type="Proteomes" id="UP001501274">
    <property type="component" value="Unassembled WGS sequence"/>
</dbReference>
<accession>A0AAW3CEC4</accession>
<sequence>SGPHAAEGPTCPSSPDGLTLEKRLCIWAFPGWPSLALARPNRDRPGHGSCPVGLQEWGKDGRPTRVEILTADDAALALARTRVPDEHIQRREDTAANARLEAAPSRFMAAARACCQEARRVLPWDGLWHDWERVRYGAFEGPPGGLPHAEEDRRVRSRAAPSAL</sequence>
<dbReference type="EMBL" id="JBAMZN010000001">
    <property type="protein sequence ID" value="KAL0531424.1"/>
    <property type="molecule type" value="Genomic_DNA"/>
</dbReference>
<organism evidence="2 3">
    <name type="scientific">Leishmania naiffi</name>
    <dbReference type="NCBI Taxonomy" id="5678"/>
    <lineage>
        <taxon>Eukaryota</taxon>
        <taxon>Discoba</taxon>
        <taxon>Euglenozoa</taxon>
        <taxon>Kinetoplastea</taxon>
        <taxon>Metakinetoplastina</taxon>
        <taxon>Trypanosomatida</taxon>
        <taxon>Trypanosomatidae</taxon>
        <taxon>Leishmaniinae</taxon>
        <taxon>Leishmania</taxon>
        <taxon>Leishmania naiffi species complex</taxon>
    </lineage>
</organism>
<evidence type="ECO:0000256" key="1">
    <source>
        <dbReference type="SAM" id="MobiDB-lite"/>
    </source>
</evidence>
<proteinExistence type="predicted"/>
<gene>
    <name evidence="2" type="ORF">Q4I28_000396</name>
</gene>
<comment type="caution">
    <text evidence="2">The sequence shown here is derived from an EMBL/GenBank/DDBJ whole genome shotgun (WGS) entry which is preliminary data.</text>
</comment>
<dbReference type="AlphaFoldDB" id="A0AAW3CEC4"/>
<reference evidence="2 3" key="1">
    <citation type="submission" date="2024-02" db="EMBL/GenBank/DDBJ databases">
        <title>FIRST GENOME SEQUENCES OF Leishmania (Viannia) shawi, Leishmania (Viannia) lindenbergi AND Leishmania (Viannia) utingensis.</title>
        <authorList>
            <person name="Resadore F."/>
            <person name="Custodio M.G.F."/>
            <person name="Boite M.C."/>
            <person name="Cupolillo E."/>
            <person name="Ferreira G.E.M."/>
        </authorList>
    </citation>
    <scope>NUCLEOTIDE SEQUENCE [LARGE SCALE GENOMIC DNA]</scope>
    <source>
        <strain evidence="2 3">MDAS/BR/1979/M5533</strain>
    </source>
</reference>
<evidence type="ECO:0000313" key="2">
    <source>
        <dbReference type="EMBL" id="KAL0531424.1"/>
    </source>
</evidence>
<protein>
    <submittedName>
        <fullName evidence="2">Uncharacterized protein</fullName>
    </submittedName>
</protein>
<keyword evidence="3" id="KW-1185">Reference proteome</keyword>
<name>A0AAW3CEC4_9TRYP</name>
<evidence type="ECO:0000313" key="3">
    <source>
        <dbReference type="Proteomes" id="UP001501274"/>
    </source>
</evidence>